<dbReference type="SUPFAM" id="SSF55781">
    <property type="entry name" value="GAF domain-like"/>
    <property type="match status" value="1"/>
</dbReference>
<dbReference type="Gene3D" id="3.30.450.20">
    <property type="entry name" value="PAS domain"/>
    <property type="match status" value="2"/>
</dbReference>
<dbReference type="PROSITE" id="PS50112">
    <property type="entry name" value="PAS"/>
    <property type="match status" value="1"/>
</dbReference>
<dbReference type="CDD" id="cd00130">
    <property type="entry name" value="PAS"/>
    <property type="match status" value="2"/>
</dbReference>
<dbReference type="InterPro" id="IPR013655">
    <property type="entry name" value="PAS_fold_3"/>
</dbReference>
<dbReference type="InterPro" id="IPR000014">
    <property type="entry name" value="PAS"/>
</dbReference>
<feature type="domain" description="PAC" evidence="2">
    <location>
        <begin position="370"/>
        <end position="420"/>
    </location>
</feature>
<dbReference type="CDD" id="cd01949">
    <property type="entry name" value="GGDEF"/>
    <property type="match status" value="1"/>
</dbReference>
<dbReference type="Pfam" id="PF01590">
    <property type="entry name" value="GAF"/>
    <property type="match status" value="1"/>
</dbReference>
<protein>
    <submittedName>
        <fullName evidence="4">PAS domain S-box-containing protein/diguanylate cyclase (GGDEF)-like protein</fullName>
    </submittedName>
</protein>
<dbReference type="Pfam" id="PF08447">
    <property type="entry name" value="PAS_3"/>
    <property type="match status" value="1"/>
</dbReference>
<sequence>MKKTDYSSIPDWTLHFGNAGDAWVTVSNDGQVQQLNEQVAEVLGMSPAELTGKRLSAILKRADAMVPRGNAIVRGTLFALHNGRRADALIAVEEVPCPLPDWQGRLLRLTDVTELIEAENNRIRKLDRLTALADIMTLAESDRQRWLDEAMELGARTLGLELGLTSHIHDGVFVLLAHNAPGILEYGQTWPLDETYCSITVESSDVLALSPFLSSEWAKHPCYSHFGYQSYIGAPLWVHGKLYGTVSFCSKVLRPDSFDHHDKVFVKLLARWVGGVIERMNVEGRLRESHDELEEQVELLAMAEKVARLGHWRLDMQLRTVLLSDEAQSFLGLPSRSDWGLGEFEALIAADDRDAWRDQLNACVHDGSQIGLELRMITADGYTRWLSLRGMRLEQHEQHQLFGVMLDITDSKQAQETILFQASHDSLTGLINRVLLFDRLGHEIRRCQRIDGQFAVLFIDLDYFKQINDRYGHEAGDRVLVQVGKRLASALRKSDTVGRFGGDEFIAIIPGLNNRDTAASLLRKILRRLEAPILFGRDELFISASIGISFYPSDATLPQDLVRKADNDMYQVKEARRSLPNPLRDANRR</sequence>
<accession>A0A4R7AZL7</accession>
<dbReference type="Proteomes" id="UP000295611">
    <property type="component" value="Unassembled WGS sequence"/>
</dbReference>
<dbReference type="InterPro" id="IPR035965">
    <property type="entry name" value="PAS-like_dom_sf"/>
</dbReference>
<evidence type="ECO:0000313" key="5">
    <source>
        <dbReference type="Proteomes" id="UP000295611"/>
    </source>
</evidence>
<dbReference type="FunFam" id="3.30.70.270:FF:000001">
    <property type="entry name" value="Diguanylate cyclase domain protein"/>
    <property type="match status" value="1"/>
</dbReference>
<dbReference type="Pfam" id="PF00990">
    <property type="entry name" value="GGDEF"/>
    <property type="match status" value="1"/>
</dbReference>
<evidence type="ECO:0000313" key="4">
    <source>
        <dbReference type="EMBL" id="TDR73881.1"/>
    </source>
</evidence>
<feature type="domain" description="PAS" evidence="1">
    <location>
        <begin position="26"/>
        <end position="53"/>
    </location>
</feature>
<dbReference type="PROSITE" id="PS50113">
    <property type="entry name" value="PAC"/>
    <property type="match status" value="1"/>
</dbReference>
<dbReference type="SMART" id="SM00065">
    <property type="entry name" value="GAF"/>
    <property type="match status" value="1"/>
</dbReference>
<dbReference type="Gene3D" id="3.30.450.40">
    <property type="match status" value="1"/>
</dbReference>
<dbReference type="InterPro" id="IPR029016">
    <property type="entry name" value="GAF-like_dom_sf"/>
</dbReference>
<dbReference type="Gene3D" id="2.10.70.100">
    <property type="match status" value="1"/>
</dbReference>
<dbReference type="SMART" id="SM00267">
    <property type="entry name" value="GGDEF"/>
    <property type="match status" value="1"/>
</dbReference>
<dbReference type="InterPro" id="IPR029787">
    <property type="entry name" value="Nucleotide_cyclase"/>
</dbReference>
<dbReference type="InterPro" id="IPR052155">
    <property type="entry name" value="Biofilm_reg_signaling"/>
</dbReference>
<dbReference type="NCBIfam" id="TIGR00229">
    <property type="entry name" value="sensory_box"/>
    <property type="match status" value="2"/>
</dbReference>
<dbReference type="PANTHER" id="PTHR44757:SF2">
    <property type="entry name" value="BIOFILM ARCHITECTURE MAINTENANCE PROTEIN MBAA"/>
    <property type="match status" value="1"/>
</dbReference>
<evidence type="ECO:0000259" key="2">
    <source>
        <dbReference type="PROSITE" id="PS50113"/>
    </source>
</evidence>
<name>A0A4R7AZL7_9NEIS</name>
<dbReference type="PROSITE" id="PS50887">
    <property type="entry name" value="GGDEF"/>
    <property type="match status" value="1"/>
</dbReference>
<dbReference type="SUPFAM" id="SSF55785">
    <property type="entry name" value="PYP-like sensor domain (PAS domain)"/>
    <property type="match status" value="2"/>
</dbReference>
<dbReference type="Gene3D" id="3.30.70.270">
    <property type="match status" value="1"/>
</dbReference>
<reference evidence="4 5" key="1">
    <citation type="submission" date="2019-03" db="EMBL/GenBank/DDBJ databases">
        <title>Genomic Encyclopedia of Type Strains, Phase III (KMG-III): the genomes of soil and plant-associated and newly described type strains.</title>
        <authorList>
            <person name="Whitman W."/>
        </authorList>
    </citation>
    <scope>NUCLEOTIDE SEQUENCE [LARGE SCALE GENOMIC DNA]</scope>
    <source>
        <strain evidence="4 5">CECT 8976</strain>
    </source>
</reference>
<feature type="domain" description="GGDEF" evidence="3">
    <location>
        <begin position="452"/>
        <end position="585"/>
    </location>
</feature>
<organism evidence="4 5">
    <name type="scientific">Paludibacterium purpuratum</name>
    <dbReference type="NCBI Taxonomy" id="1144873"/>
    <lineage>
        <taxon>Bacteria</taxon>
        <taxon>Pseudomonadati</taxon>
        <taxon>Pseudomonadota</taxon>
        <taxon>Betaproteobacteria</taxon>
        <taxon>Neisseriales</taxon>
        <taxon>Chromobacteriaceae</taxon>
        <taxon>Paludibacterium</taxon>
    </lineage>
</organism>
<evidence type="ECO:0000259" key="3">
    <source>
        <dbReference type="PROSITE" id="PS50887"/>
    </source>
</evidence>
<gene>
    <name evidence="4" type="ORF">DFP86_11285</name>
</gene>
<dbReference type="PANTHER" id="PTHR44757">
    <property type="entry name" value="DIGUANYLATE CYCLASE DGCP"/>
    <property type="match status" value="1"/>
</dbReference>
<dbReference type="InterPro" id="IPR000160">
    <property type="entry name" value="GGDEF_dom"/>
</dbReference>
<dbReference type="SMART" id="SM00091">
    <property type="entry name" value="PAS"/>
    <property type="match status" value="2"/>
</dbReference>
<dbReference type="InterPro" id="IPR000700">
    <property type="entry name" value="PAS-assoc_C"/>
</dbReference>
<keyword evidence="5" id="KW-1185">Reference proteome</keyword>
<evidence type="ECO:0000259" key="1">
    <source>
        <dbReference type="PROSITE" id="PS50112"/>
    </source>
</evidence>
<dbReference type="RefSeq" id="WP_166642282.1">
    <property type="nucleotide sequence ID" value="NZ_SNZP01000012.1"/>
</dbReference>
<comment type="caution">
    <text evidence="4">The sequence shown here is derived from an EMBL/GenBank/DDBJ whole genome shotgun (WGS) entry which is preliminary data.</text>
</comment>
<dbReference type="AlphaFoldDB" id="A0A4R7AZL7"/>
<dbReference type="Pfam" id="PF13426">
    <property type="entry name" value="PAS_9"/>
    <property type="match status" value="1"/>
</dbReference>
<dbReference type="GO" id="GO:0003824">
    <property type="term" value="F:catalytic activity"/>
    <property type="evidence" value="ECO:0007669"/>
    <property type="project" value="UniProtKB-ARBA"/>
</dbReference>
<dbReference type="SUPFAM" id="SSF55073">
    <property type="entry name" value="Nucleotide cyclase"/>
    <property type="match status" value="1"/>
</dbReference>
<dbReference type="InterPro" id="IPR043128">
    <property type="entry name" value="Rev_trsase/Diguanyl_cyclase"/>
</dbReference>
<dbReference type="NCBIfam" id="TIGR00254">
    <property type="entry name" value="GGDEF"/>
    <property type="match status" value="1"/>
</dbReference>
<proteinExistence type="predicted"/>
<dbReference type="InterPro" id="IPR003018">
    <property type="entry name" value="GAF"/>
</dbReference>
<dbReference type="EMBL" id="SNZP01000012">
    <property type="protein sequence ID" value="TDR73881.1"/>
    <property type="molecule type" value="Genomic_DNA"/>
</dbReference>